<evidence type="ECO:0000313" key="2">
    <source>
        <dbReference type="EMBL" id="MCI24822.1"/>
    </source>
</evidence>
<dbReference type="EMBL" id="LXQA010143760">
    <property type="protein sequence ID" value="MCI24822.1"/>
    <property type="molecule type" value="Genomic_DNA"/>
</dbReference>
<organism evidence="2 3">
    <name type="scientific">Trifolium medium</name>
    <dbReference type="NCBI Taxonomy" id="97028"/>
    <lineage>
        <taxon>Eukaryota</taxon>
        <taxon>Viridiplantae</taxon>
        <taxon>Streptophyta</taxon>
        <taxon>Embryophyta</taxon>
        <taxon>Tracheophyta</taxon>
        <taxon>Spermatophyta</taxon>
        <taxon>Magnoliopsida</taxon>
        <taxon>eudicotyledons</taxon>
        <taxon>Gunneridae</taxon>
        <taxon>Pentapetalae</taxon>
        <taxon>rosids</taxon>
        <taxon>fabids</taxon>
        <taxon>Fabales</taxon>
        <taxon>Fabaceae</taxon>
        <taxon>Papilionoideae</taxon>
        <taxon>50 kb inversion clade</taxon>
        <taxon>NPAAA clade</taxon>
        <taxon>Hologalegina</taxon>
        <taxon>IRL clade</taxon>
        <taxon>Trifolieae</taxon>
        <taxon>Trifolium</taxon>
    </lineage>
</organism>
<protein>
    <submittedName>
        <fullName evidence="2">Uncharacterized protein</fullName>
    </submittedName>
</protein>
<dbReference type="AlphaFoldDB" id="A0A392QLU4"/>
<keyword evidence="3" id="KW-1185">Reference proteome</keyword>
<proteinExistence type="predicted"/>
<name>A0A392QLU4_9FABA</name>
<evidence type="ECO:0000313" key="3">
    <source>
        <dbReference type="Proteomes" id="UP000265520"/>
    </source>
</evidence>
<feature type="compositionally biased region" description="Polar residues" evidence="1">
    <location>
        <begin position="21"/>
        <end position="36"/>
    </location>
</feature>
<accession>A0A392QLU4</accession>
<evidence type="ECO:0000256" key="1">
    <source>
        <dbReference type="SAM" id="MobiDB-lite"/>
    </source>
</evidence>
<sequence>MVMKELPVTIDECSRRMQEGSRMQSPYTCPAGPSSNDAPIPIIIVDQIQRLTSKAIKRR</sequence>
<dbReference type="Proteomes" id="UP000265520">
    <property type="component" value="Unassembled WGS sequence"/>
</dbReference>
<feature type="region of interest" description="Disordered" evidence="1">
    <location>
        <begin position="15"/>
        <end position="36"/>
    </location>
</feature>
<reference evidence="2 3" key="1">
    <citation type="journal article" date="2018" name="Front. Plant Sci.">
        <title>Red Clover (Trifolium pratense) and Zigzag Clover (T. medium) - A Picture of Genomic Similarities and Differences.</title>
        <authorList>
            <person name="Dluhosova J."/>
            <person name="Istvanek J."/>
            <person name="Nedelnik J."/>
            <person name="Repkova J."/>
        </authorList>
    </citation>
    <scope>NUCLEOTIDE SEQUENCE [LARGE SCALE GENOMIC DNA]</scope>
    <source>
        <strain evidence="3">cv. 10/8</strain>
        <tissue evidence="2">Leaf</tissue>
    </source>
</reference>
<comment type="caution">
    <text evidence="2">The sequence shown here is derived from an EMBL/GenBank/DDBJ whole genome shotgun (WGS) entry which is preliminary data.</text>
</comment>